<dbReference type="RefSeq" id="XP_056045809.1">
    <property type="nucleotide sequence ID" value="XM_056191614.1"/>
</dbReference>
<evidence type="ECO:0000256" key="1">
    <source>
        <dbReference type="ARBA" id="ARBA00022692"/>
    </source>
</evidence>
<name>A0AAD7QVM9_9ASCO</name>
<dbReference type="Gene3D" id="3.40.50.300">
    <property type="entry name" value="P-loop containing nucleotide triphosphate hydrolases"/>
    <property type="match status" value="1"/>
</dbReference>
<keyword evidence="1" id="KW-0812">Transmembrane</keyword>
<dbReference type="Gene3D" id="1.20.1560.10">
    <property type="entry name" value="ABC transporter type 1, transmembrane domain"/>
    <property type="match status" value="1"/>
</dbReference>
<dbReference type="EMBL" id="JARPMG010000003">
    <property type="protein sequence ID" value="KAJ8102359.1"/>
    <property type="molecule type" value="Genomic_DNA"/>
</dbReference>
<organism evidence="4 5">
    <name type="scientific">Lipomyces tetrasporus</name>
    <dbReference type="NCBI Taxonomy" id="54092"/>
    <lineage>
        <taxon>Eukaryota</taxon>
        <taxon>Fungi</taxon>
        <taxon>Dikarya</taxon>
        <taxon>Ascomycota</taxon>
        <taxon>Saccharomycotina</taxon>
        <taxon>Lipomycetes</taxon>
        <taxon>Lipomycetales</taxon>
        <taxon>Lipomycetaceae</taxon>
        <taxon>Lipomyces</taxon>
    </lineage>
</organism>
<evidence type="ECO:0000313" key="4">
    <source>
        <dbReference type="EMBL" id="KAJ8102359.1"/>
    </source>
</evidence>
<dbReference type="GO" id="GO:0016020">
    <property type="term" value="C:membrane"/>
    <property type="evidence" value="ECO:0007669"/>
    <property type="project" value="InterPro"/>
</dbReference>
<protein>
    <submittedName>
        <fullName evidence="4">Uncharacterized protein</fullName>
    </submittedName>
</protein>
<dbReference type="GO" id="GO:0005524">
    <property type="term" value="F:ATP binding"/>
    <property type="evidence" value="ECO:0007669"/>
    <property type="project" value="InterPro"/>
</dbReference>
<evidence type="ECO:0000256" key="2">
    <source>
        <dbReference type="ARBA" id="ARBA00022989"/>
    </source>
</evidence>
<evidence type="ECO:0000256" key="3">
    <source>
        <dbReference type="ARBA" id="ARBA00023136"/>
    </source>
</evidence>
<dbReference type="InterPro" id="IPR027417">
    <property type="entry name" value="P-loop_NTPase"/>
</dbReference>
<dbReference type="GeneID" id="80886780"/>
<reference evidence="4" key="1">
    <citation type="submission" date="2023-03" db="EMBL/GenBank/DDBJ databases">
        <title>Near-Complete genome sequence of Lipomyces tetrasporous NRRL Y-64009, an oleaginous yeast capable of growing on lignocellulosic hydrolysates.</title>
        <authorList>
            <consortium name="Lawrence Berkeley National Laboratory"/>
            <person name="Jagtap S.S."/>
            <person name="Liu J.-J."/>
            <person name="Walukiewicz H.E."/>
            <person name="Pangilinan J."/>
            <person name="Lipzen A."/>
            <person name="Ahrendt S."/>
            <person name="Koriabine M."/>
            <person name="Cobaugh K."/>
            <person name="Salamov A."/>
            <person name="Yoshinaga Y."/>
            <person name="Ng V."/>
            <person name="Daum C."/>
            <person name="Grigoriev I.V."/>
            <person name="Slininger P.J."/>
            <person name="Dien B.S."/>
            <person name="Jin Y.-S."/>
            <person name="Rao C.V."/>
        </authorList>
    </citation>
    <scope>NUCLEOTIDE SEQUENCE</scope>
    <source>
        <strain evidence="4">NRRL Y-64009</strain>
    </source>
</reference>
<dbReference type="AlphaFoldDB" id="A0AAD7QVM9"/>
<proteinExistence type="predicted"/>
<keyword evidence="3" id="KW-0472">Membrane</keyword>
<gene>
    <name evidence="4" type="ORF">POJ06DRAFT_82259</name>
</gene>
<dbReference type="Proteomes" id="UP001217417">
    <property type="component" value="Unassembled WGS sequence"/>
</dbReference>
<dbReference type="InterPro" id="IPR036640">
    <property type="entry name" value="ABC1_TM_sf"/>
</dbReference>
<accession>A0AAD7QVM9</accession>
<sequence>MIVVMKRGVILEKGTHEELIARRGDYYGLVKTQNVKQDIKDKTSANDTDDADSIEDILEGANVSSNKMIYSIWDDDKEASQLLLSRTKTAKSISSVIASNIEEYEEMKY</sequence>
<keyword evidence="5" id="KW-1185">Reference proteome</keyword>
<evidence type="ECO:0000313" key="5">
    <source>
        <dbReference type="Proteomes" id="UP001217417"/>
    </source>
</evidence>
<comment type="caution">
    <text evidence="4">The sequence shown here is derived from an EMBL/GenBank/DDBJ whole genome shotgun (WGS) entry which is preliminary data.</text>
</comment>
<keyword evidence="2" id="KW-1133">Transmembrane helix</keyword>